<dbReference type="EMBL" id="NGAF01000074">
    <property type="protein sequence ID" value="OXR39743.1"/>
    <property type="molecule type" value="Genomic_DNA"/>
</dbReference>
<protein>
    <submittedName>
        <fullName evidence="1">Uncharacterized protein</fullName>
    </submittedName>
</protein>
<accession>A0A231GSZ3</accession>
<keyword evidence="2" id="KW-1185">Reference proteome</keyword>
<dbReference type="Proteomes" id="UP000215506">
    <property type="component" value="Unassembled WGS sequence"/>
</dbReference>
<sequence length="79" mass="8753">MLDGVTDDVLLDVPAGLRQWLCGADSRAEIDGHGVHITPTWWARNLVTYGFDNPVADSSVTRGSCSRWPMPRSRQPMGR</sequence>
<comment type="caution">
    <text evidence="1">The sequence shown here is derived from an EMBL/GenBank/DDBJ whole genome shotgun (WGS) entry which is preliminary data.</text>
</comment>
<name>A0A231GSZ3_9NOCA</name>
<evidence type="ECO:0000313" key="2">
    <source>
        <dbReference type="Proteomes" id="UP000215506"/>
    </source>
</evidence>
<gene>
    <name evidence="1" type="ORF">B7C42_08182</name>
</gene>
<dbReference type="AlphaFoldDB" id="A0A231GSZ3"/>
<evidence type="ECO:0000313" key="1">
    <source>
        <dbReference type="EMBL" id="OXR39743.1"/>
    </source>
</evidence>
<organism evidence="1 2">
    <name type="scientific">Nocardia cerradoensis</name>
    <dbReference type="NCBI Taxonomy" id="85688"/>
    <lineage>
        <taxon>Bacteria</taxon>
        <taxon>Bacillati</taxon>
        <taxon>Actinomycetota</taxon>
        <taxon>Actinomycetes</taxon>
        <taxon>Mycobacteriales</taxon>
        <taxon>Nocardiaceae</taxon>
        <taxon>Nocardia</taxon>
    </lineage>
</organism>
<reference evidence="1 2" key="1">
    <citation type="submission" date="2017-07" db="EMBL/GenBank/DDBJ databases">
        <title>First draft Genome Sequence of Nocardia cerradoensis isolated from human infection.</title>
        <authorList>
            <person name="Carrasco G."/>
        </authorList>
    </citation>
    <scope>NUCLEOTIDE SEQUENCE [LARGE SCALE GENOMIC DNA]</scope>
    <source>
        <strain evidence="1 2">CNM20130759</strain>
    </source>
</reference>
<proteinExistence type="predicted"/>